<dbReference type="PROSITE" id="PS00216">
    <property type="entry name" value="SUGAR_TRANSPORT_1"/>
    <property type="match status" value="1"/>
</dbReference>
<dbReference type="OrthoDB" id="6154409at2759"/>
<gene>
    <name evidence="7" type="ORF">LOTGIDRAFT_235707</name>
</gene>
<dbReference type="GO" id="GO:0022857">
    <property type="term" value="F:transmembrane transporter activity"/>
    <property type="evidence" value="ECO:0007669"/>
    <property type="project" value="InterPro"/>
</dbReference>
<feature type="transmembrane region" description="Helical" evidence="5">
    <location>
        <begin position="20"/>
        <end position="43"/>
    </location>
</feature>
<evidence type="ECO:0000256" key="2">
    <source>
        <dbReference type="ARBA" id="ARBA00022692"/>
    </source>
</evidence>
<comment type="subcellular location">
    <subcellularLocation>
        <location evidence="1">Membrane</location>
        <topology evidence="1">Multi-pass membrane protein</topology>
    </subcellularLocation>
</comment>
<feature type="transmembrane region" description="Helical" evidence="5">
    <location>
        <begin position="455"/>
        <end position="476"/>
    </location>
</feature>
<dbReference type="PANTHER" id="PTHR24064">
    <property type="entry name" value="SOLUTE CARRIER FAMILY 22 MEMBER"/>
    <property type="match status" value="1"/>
</dbReference>
<sequence>MYFDDILKQIGEFGLYQKKLYFVLCLQPVASGLLQLLSIFTLASPDHRCAIPGYDNDTFSPQDENHRELINSSIPESSKCFLQNTTIDIYGNISIVQYKCNSWVYDTTTFTSTLVTEFDLVCDNSVKKSNAVMLLFLGLLVGYGVMGNVADFIGRKPLMVVSNYLCCICSYLTVWSPNYIFLLAMRFCMGLGMAGQSLAIYIIGVELVGPSKRRFTGILSNFYWCFGMILMSVLGYFIRDWRYLRLAVSVYTTVLLTFVCLIPESPRWLLTRGYNAKAHALIQKAAEVNKVELDDETLKKLCVSDKVTKLRFWKIFTSKTLCVRTLVCYTCWFAASITYFGIILNLELLVGNIYLNLFVASILEVVCYLLVFLLLDRLGRKNLMCICMLMGVLSLTAAVFVIMYTPENLKWLMTVCALVGQFGVTCVFAILWLYTGELFPTELRNIGTGTSSAMARVASLAAPYFGLISSFLTGPMKETAPFILYAGVCLVALILAFCLLPDTSKKRLPETILDTIHFTEEKSIESFCSSSESGSGSGKELLPVKKNDNLII</sequence>
<dbReference type="HOGENOM" id="CLU_001265_33_4_1"/>
<keyword evidence="2 5" id="KW-0812">Transmembrane</keyword>
<dbReference type="InterPro" id="IPR020846">
    <property type="entry name" value="MFS_dom"/>
</dbReference>
<dbReference type="Proteomes" id="UP000030746">
    <property type="component" value="Unassembled WGS sequence"/>
</dbReference>
<protein>
    <recommendedName>
        <fullName evidence="6">Major facilitator superfamily (MFS) profile domain-containing protein</fullName>
    </recommendedName>
</protein>
<feature type="transmembrane region" description="Helical" evidence="5">
    <location>
        <begin position="243"/>
        <end position="262"/>
    </location>
</feature>
<feature type="transmembrane region" description="Helical" evidence="5">
    <location>
        <begin position="321"/>
        <end position="342"/>
    </location>
</feature>
<feature type="transmembrane region" description="Helical" evidence="5">
    <location>
        <begin position="180"/>
        <end position="203"/>
    </location>
</feature>
<dbReference type="RefSeq" id="XP_009063469.1">
    <property type="nucleotide sequence ID" value="XM_009065221.1"/>
</dbReference>
<dbReference type="OMA" id="PITHDED"/>
<dbReference type="Gene3D" id="1.20.1250.20">
    <property type="entry name" value="MFS general substrate transporter like domains"/>
    <property type="match status" value="1"/>
</dbReference>
<evidence type="ECO:0000313" key="7">
    <source>
        <dbReference type="EMBL" id="ESO85734.1"/>
    </source>
</evidence>
<feature type="transmembrane region" description="Helical" evidence="5">
    <location>
        <begin position="382"/>
        <end position="405"/>
    </location>
</feature>
<keyword evidence="4 5" id="KW-0472">Membrane</keyword>
<dbReference type="PROSITE" id="PS50850">
    <property type="entry name" value="MFS"/>
    <property type="match status" value="1"/>
</dbReference>
<evidence type="ECO:0000259" key="6">
    <source>
        <dbReference type="PROSITE" id="PS50850"/>
    </source>
</evidence>
<organism evidence="7 8">
    <name type="scientific">Lottia gigantea</name>
    <name type="common">Giant owl limpet</name>
    <dbReference type="NCBI Taxonomy" id="225164"/>
    <lineage>
        <taxon>Eukaryota</taxon>
        <taxon>Metazoa</taxon>
        <taxon>Spiralia</taxon>
        <taxon>Lophotrochozoa</taxon>
        <taxon>Mollusca</taxon>
        <taxon>Gastropoda</taxon>
        <taxon>Patellogastropoda</taxon>
        <taxon>Lottioidea</taxon>
        <taxon>Lottiidae</taxon>
        <taxon>Lottia</taxon>
    </lineage>
</organism>
<dbReference type="GeneID" id="20249938"/>
<feature type="transmembrane region" description="Helical" evidence="5">
    <location>
        <begin position="411"/>
        <end position="434"/>
    </location>
</feature>
<dbReference type="Pfam" id="PF00083">
    <property type="entry name" value="Sugar_tr"/>
    <property type="match status" value="1"/>
</dbReference>
<name>V4B9S1_LOTGI</name>
<reference evidence="7 8" key="1">
    <citation type="journal article" date="2013" name="Nature">
        <title>Insights into bilaterian evolution from three spiralian genomes.</title>
        <authorList>
            <person name="Simakov O."/>
            <person name="Marletaz F."/>
            <person name="Cho S.J."/>
            <person name="Edsinger-Gonzales E."/>
            <person name="Havlak P."/>
            <person name="Hellsten U."/>
            <person name="Kuo D.H."/>
            <person name="Larsson T."/>
            <person name="Lv J."/>
            <person name="Arendt D."/>
            <person name="Savage R."/>
            <person name="Osoegawa K."/>
            <person name="de Jong P."/>
            <person name="Grimwood J."/>
            <person name="Chapman J.A."/>
            <person name="Shapiro H."/>
            <person name="Aerts A."/>
            <person name="Otillar R.P."/>
            <person name="Terry A.Y."/>
            <person name="Boore J.L."/>
            <person name="Grigoriev I.V."/>
            <person name="Lindberg D.R."/>
            <person name="Seaver E.C."/>
            <person name="Weisblat D.A."/>
            <person name="Putnam N.H."/>
            <person name="Rokhsar D.S."/>
        </authorList>
    </citation>
    <scope>NUCLEOTIDE SEQUENCE [LARGE SCALE GENOMIC DNA]</scope>
</reference>
<feature type="transmembrane region" description="Helical" evidence="5">
    <location>
        <begin position="157"/>
        <end position="174"/>
    </location>
</feature>
<keyword evidence="3 5" id="KW-1133">Transmembrane helix</keyword>
<dbReference type="KEGG" id="lgi:LOTGIDRAFT_235707"/>
<dbReference type="CTD" id="20249938"/>
<dbReference type="InterPro" id="IPR005829">
    <property type="entry name" value="Sugar_transporter_CS"/>
</dbReference>
<evidence type="ECO:0000256" key="3">
    <source>
        <dbReference type="ARBA" id="ARBA00022989"/>
    </source>
</evidence>
<dbReference type="GO" id="GO:0016020">
    <property type="term" value="C:membrane"/>
    <property type="evidence" value="ECO:0007669"/>
    <property type="project" value="UniProtKB-SubCell"/>
</dbReference>
<dbReference type="EMBL" id="KB203251">
    <property type="protein sequence ID" value="ESO85734.1"/>
    <property type="molecule type" value="Genomic_DNA"/>
</dbReference>
<dbReference type="InterPro" id="IPR036259">
    <property type="entry name" value="MFS_trans_sf"/>
</dbReference>
<feature type="transmembrane region" description="Helical" evidence="5">
    <location>
        <begin position="215"/>
        <end position="237"/>
    </location>
</feature>
<feature type="domain" description="Major facilitator superfamily (MFS) profile" evidence="6">
    <location>
        <begin position="87"/>
        <end position="504"/>
    </location>
</feature>
<dbReference type="SUPFAM" id="SSF103473">
    <property type="entry name" value="MFS general substrate transporter"/>
    <property type="match status" value="1"/>
</dbReference>
<evidence type="ECO:0000313" key="8">
    <source>
        <dbReference type="Proteomes" id="UP000030746"/>
    </source>
</evidence>
<evidence type="ECO:0000256" key="1">
    <source>
        <dbReference type="ARBA" id="ARBA00004141"/>
    </source>
</evidence>
<proteinExistence type="predicted"/>
<feature type="transmembrane region" description="Helical" evidence="5">
    <location>
        <begin position="482"/>
        <end position="500"/>
    </location>
</feature>
<evidence type="ECO:0000256" key="4">
    <source>
        <dbReference type="ARBA" id="ARBA00023136"/>
    </source>
</evidence>
<accession>V4B9S1</accession>
<dbReference type="AlphaFoldDB" id="V4B9S1"/>
<evidence type="ECO:0000256" key="5">
    <source>
        <dbReference type="SAM" id="Phobius"/>
    </source>
</evidence>
<feature type="transmembrane region" description="Helical" evidence="5">
    <location>
        <begin position="131"/>
        <end position="150"/>
    </location>
</feature>
<keyword evidence="8" id="KW-1185">Reference proteome</keyword>
<dbReference type="InterPro" id="IPR005828">
    <property type="entry name" value="MFS_sugar_transport-like"/>
</dbReference>
<feature type="transmembrane region" description="Helical" evidence="5">
    <location>
        <begin position="354"/>
        <end position="375"/>
    </location>
</feature>